<dbReference type="PANTHER" id="PTHR43084">
    <property type="entry name" value="PERSULFIDE DIOXYGENASE ETHE1"/>
    <property type="match status" value="1"/>
</dbReference>
<comment type="cofactor">
    <cofactor evidence="1">
        <name>Fe(2+)</name>
        <dbReference type="ChEBI" id="CHEBI:29033"/>
    </cofactor>
</comment>
<evidence type="ECO:0000256" key="6">
    <source>
        <dbReference type="ARBA" id="ARBA00022964"/>
    </source>
</evidence>
<dbReference type="GO" id="GO:0046872">
    <property type="term" value="F:metal ion binding"/>
    <property type="evidence" value="ECO:0007669"/>
    <property type="project" value="UniProtKB-KW"/>
</dbReference>
<evidence type="ECO:0000313" key="17">
    <source>
        <dbReference type="EMBL" id="CAH1103707.1"/>
    </source>
</evidence>
<dbReference type="SMART" id="SM00849">
    <property type="entry name" value="Lactamase_B"/>
    <property type="match status" value="1"/>
</dbReference>
<protein>
    <recommendedName>
        <fullName evidence="14">Persulfide dioxygenase ETHE1, mitochondrial</fullName>
        <ecNumber evidence="13">1.13.11.18</ecNumber>
    </recommendedName>
    <alternativeName>
        <fullName evidence="15">Sulfur dioxygenase ETHE1</fullName>
    </alternativeName>
</protein>
<evidence type="ECO:0000256" key="15">
    <source>
        <dbReference type="ARBA" id="ARBA00077964"/>
    </source>
</evidence>
<dbReference type="EC" id="1.13.11.18" evidence="13"/>
<keyword evidence="8" id="KW-0560">Oxidoreductase</keyword>
<keyword evidence="5" id="KW-0809">Transit peptide</keyword>
<dbReference type="PANTHER" id="PTHR43084:SF1">
    <property type="entry name" value="PERSULFIDE DIOXYGENASE ETHE1, MITOCHONDRIAL"/>
    <property type="match status" value="1"/>
</dbReference>
<evidence type="ECO:0000256" key="1">
    <source>
        <dbReference type="ARBA" id="ARBA00001954"/>
    </source>
</evidence>
<evidence type="ECO:0000256" key="4">
    <source>
        <dbReference type="ARBA" id="ARBA00022723"/>
    </source>
</evidence>
<reference evidence="17" key="1">
    <citation type="submission" date="2022-01" db="EMBL/GenBank/DDBJ databases">
        <authorList>
            <person name="King R."/>
        </authorList>
    </citation>
    <scope>NUCLEOTIDE SEQUENCE</scope>
</reference>
<evidence type="ECO:0000256" key="10">
    <source>
        <dbReference type="ARBA" id="ARBA00023128"/>
    </source>
</evidence>
<accession>A0A9P0CHT2</accession>
<evidence type="ECO:0000256" key="7">
    <source>
        <dbReference type="ARBA" id="ARBA00022990"/>
    </source>
</evidence>
<feature type="domain" description="Metallo-beta-lactamase" evidence="16">
    <location>
        <begin position="43"/>
        <end position="203"/>
    </location>
</feature>
<dbReference type="FunFam" id="3.60.15.10:FF:000013">
    <property type="entry name" value="Persulfide dioxygenase ETHE1, mitochondrial"/>
    <property type="match status" value="1"/>
</dbReference>
<comment type="subcellular location">
    <subcellularLocation>
        <location evidence="2">Mitochondrion</location>
    </subcellularLocation>
</comment>
<evidence type="ECO:0000256" key="2">
    <source>
        <dbReference type="ARBA" id="ARBA00004173"/>
    </source>
</evidence>
<dbReference type="GO" id="GO:0031123">
    <property type="term" value="P:RNA 3'-end processing"/>
    <property type="evidence" value="ECO:0007669"/>
    <property type="project" value="UniProtKB-ARBA"/>
</dbReference>
<evidence type="ECO:0000256" key="11">
    <source>
        <dbReference type="ARBA" id="ARBA00050990"/>
    </source>
</evidence>
<dbReference type="EMBL" id="OV651827">
    <property type="protein sequence ID" value="CAH1103707.1"/>
    <property type="molecule type" value="Genomic_DNA"/>
</dbReference>
<evidence type="ECO:0000256" key="5">
    <source>
        <dbReference type="ARBA" id="ARBA00022946"/>
    </source>
</evidence>
<evidence type="ECO:0000256" key="8">
    <source>
        <dbReference type="ARBA" id="ARBA00023002"/>
    </source>
</evidence>
<keyword evidence="9" id="KW-0408">Iron</keyword>
<dbReference type="InterPro" id="IPR044528">
    <property type="entry name" value="POD-like_MBL-fold"/>
</dbReference>
<dbReference type="GO" id="GO:0070813">
    <property type="term" value="P:hydrogen sulfide metabolic process"/>
    <property type="evidence" value="ECO:0007669"/>
    <property type="project" value="TreeGrafter"/>
</dbReference>
<comment type="catalytic activity">
    <reaction evidence="11">
        <text>S-sulfanylglutathione + O2 + H2O = sulfite + glutathione + 2 H(+)</text>
        <dbReference type="Rhea" id="RHEA:12981"/>
        <dbReference type="ChEBI" id="CHEBI:15377"/>
        <dbReference type="ChEBI" id="CHEBI:15378"/>
        <dbReference type="ChEBI" id="CHEBI:15379"/>
        <dbReference type="ChEBI" id="CHEBI:17359"/>
        <dbReference type="ChEBI" id="CHEBI:57925"/>
        <dbReference type="ChEBI" id="CHEBI:58905"/>
        <dbReference type="EC" id="1.13.11.18"/>
    </reaction>
</comment>
<sequence length="281" mass="31611">MKIKTVFSRLLQPLTIATRNMTHTSSTGSKNFLFRQLFDNTSCTYTYLLGDADNKECILIDPVVEHAKRDFQLVKDLNLNLIYAVNTHMHADHITGSGYLKSLAGCKSIISRNSGAQADIFVDEGDFIRFGDHKLKVFSTPGHTNGCCSFYCQEQEIVFTGDALLIRGCGRTDFQEGDAATLYHSVNDKIFTLPDSTIVYPAHDYHGIMATSVGEEKRLNPRLSKSLKEFVDIMNNLNLSYPKQIAQKVIPKPNTMLAIMILFVKRTFSAIIQEVAKWKNE</sequence>
<dbReference type="Proteomes" id="UP001153636">
    <property type="component" value="Chromosome 15"/>
</dbReference>
<dbReference type="InterPro" id="IPR036866">
    <property type="entry name" value="RibonucZ/Hydroxyglut_hydro"/>
</dbReference>
<dbReference type="InterPro" id="IPR051682">
    <property type="entry name" value="Mito_Persulfide_Diox"/>
</dbReference>
<comment type="similarity">
    <text evidence="3">Belongs to the metallo-beta-lactamase superfamily. Glyoxalase II family.</text>
</comment>
<dbReference type="Gene3D" id="3.60.15.10">
    <property type="entry name" value="Ribonuclease Z/Hydroxyacylglutathione hydrolase-like"/>
    <property type="match status" value="1"/>
</dbReference>
<dbReference type="GO" id="GO:0005739">
    <property type="term" value="C:mitochondrion"/>
    <property type="evidence" value="ECO:0007669"/>
    <property type="project" value="UniProtKB-SubCell"/>
</dbReference>
<comment type="subunit">
    <text evidence="12">Homodimer. Monomer. Interacts with TST. May interact with RELA.</text>
</comment>
<evidence type="ECO:0000256" key="13">
    <source>
        <dbReference type="ARBA" id="ARBA00066686"/>
    </source>
</evidence>
<dbReference type="AlphaFoldDB" id="A0A9P0CHT2"/>
<name>A0A9P0CHT2_9CUCU</name>
<dbReference type="GO" id="GO:0050313">
    <property type="term" value="F:sulfur dioxygenase activity"/>
    <property type="evidence" value="ECO:0007669"/>
    <property type="project" value="UniProtKB-EC"/>
</dbReference>
<organism evidence="17 18">
    <name type="scientific">Psylliodes chrysocephalus</name>
    <dbReference type="NCBI Taxonomy" id="3402493"/>
    <lineage>
        <taxon>Eukaryota</taxon>
        <taxon>Metazoa</taxon>
        <taxon>Ecdysozoa</taxon>
        <taxon>Arthropoda</taxon>
        <taxon>Hexapoda</taxon>
        <taxon>Insecta</taxon>
        <taxon>Pterygota</taxon>
        <taxon>Neoptera</taxon>
        <taxon>Endopterygota</taxon>
        <taxon>Coleoptera</taxon>
        <taxon>Polyphaga</taxon>
        <taxon>Cucujiformia</taxon>
        <taxon>Chrysomeloidea</taxon>
        <taxon>Chrysomelidae</taxon>
        <taxon>Galerucinae</taxon>
        <taxon>Alticini</taxon>
        <taxon>Psylliodes</taxon>
    </lineage>
</organism>
<dbReference type="SUPFAM" id="SSF56281">
    <property type="entry name" value="Metallo-hydrolase/oxidoreductase"/>
    <property type="match status" value="1"/>
</dbReference>
<dbReference type="OrthoDB" id="449487at2759"/>
<keyword evidence="4" id="KW-0479">Metal-binding</keyword>
<evidence type="ECO:0000313" key="18">
    <source>
        <dbReference type="Proteomes" id="UP001153636"/>
    </source>
</evidence>
<dbReference type="Pfam" id="PF00753">
    <property type="entry name" value="Lactamase_B"/>
    <property type="match status" value="1"/>
</dbReference>
<evidence type="ECO:0000256" key="3">
    <source>
        <dbReference type="ARBA" id="ARBA00006759"/>
    </source>
</evidence>
<dbReference type="CDD" id="cd07724">
    <property type="entry name" value="POD-like_MBL-fold"/>
    <property type="match status" value="1"/>
</dbReference>
<keyword evidence="7" id="KW-0007">Acetylation</keyword>
<evidence type="ECO:0000259" key="16">
    <source>
        <dbReference type="SMART" id="SM00849"/>
    </source>
</evidence>
<dbReference type="InterPro" id="IPR001279">
    <property type="entry name" value="Metallo-B-lactamas"/>
</dbReference>
<keyword evidence="6" id="KW-0223">Dioxygenase</keyword>
<gene>
    <name evidence="17" type="ORF">PSYICH_LOCUS4897</name>
</gene>
<evidence type="ECO:0000256" key="9">
    <source>
        <dbReference type="ARBA" id="ARBA00023004"/>
    </source>
</evidence>
<keyword evidence="18" id="KW-1185">Reference proteome</keyword>
<evidence type="ECO:0000256" key="14">
    <source>
        <dbReference type="ARBA" id="ARBA00067300"/>
    </source>
</evidence>
<proteinExistence type="inferred from homology"/>
<keyword evidence="10" id="KW-0496">Mitochondrion</keyword>
<evidence type="ECO:0000256" key="12">
    <source>
        <dbReference type="ARBA" id="ARBA00065219"/>
    </source>
</evidence>
<dbReference type="GO" id="GO:0006749">
    <property type="term" value="P:glutathione metabolic process"/>
    <property type="evidence" value="ECO:0007669"/>
    <property type="project" value="InterPro"/>
</dbReference>